<dbReference type="SUPFAM" id="SSF52402">
    <property type="entry name" value="Adenine nucleotide alpha hydrolases-like"/>
    <property type="match status" value="1"/>
</dbReference>
<keyword evidence="4" id="KW-0315">Glutamine amidotransferase</keyword>
<evidence type="ECO:0000256" key="2">
    <source>
        <dbReference type="ARBA" id="ARBA00022741"/>
    </source>
</evidence>
<dbReference type="InterPro" id="IPR017932">
    <property type="entry name" value="GATase_2_dom"/>
</dbReference>
<dbReference type="Proteomes" id="UP000812966">
    <property type="component" value="Unassembled WGS sequence"/>
</dbReference>
<protein>
    <recommendedName>
        <fullName evidence="6">Glutamine amidotransferase type-2 domain-containing protein</fullName>
    </recommendedName>
</protein>
<dbReference type="SUPFAM" id="SSF56235">
    <property type="entry name" value="N-terminal nucleophile aminohydrolases (Ntn hydrolases)"/>
    <property type="match status" value="1"/>
</dbReference>
<sequence>MCGICAIITPYGADLVDPELGRAPEPDAVTSSSQRPGPHPTSASHPIAEPNQAVGNDTHLLHPTTPTTPPSTSSSSTHLNLYAASFRYKDARPRTPGSEPPYTEIQRPRSISRSRSRLDEHRSARIKADGAGEGVVNGNGEGIGKVNEEGNGNGTGGAGARDPGEQSVWVDTARAEQAAQERKDPAVASTAVPSASSSSCTSPSGTPSSMPTQSETATPPTTSATEPSSPYRIRLENELLQSLETIAHRGPDGKGVWIGEDCRVALGHVRLSIRDLSVAGRQPMHSDDDNVHIVVNGEIYMYEELKATLESRGFTFHSHSDSELVLYLYMEYGQDFLQHLRGEFSLIVYDSAKRVVIAARDRYGIKPLFWTVTPEGRILIGAEMKSFLGLGLVPEWDVKCLRDCGWLYDTRTILRGVNRLRPGHMLVIGLDGTIESKPYWEPSYPDKNVPDNRTFEEMVEGVRSRLIDSVACRLRADVPIGVYLSGGIDSSVVAGIVTHLLKNGLTAGSQDSRKLKCFTIEFDAGAHNEVAIAKRTADFLGVDFKPMHASEQMLVDNFEQAVWAIEQPANDLNFVGKYMLSRFVSGQGYPVVLTGEGADEHFAGYSLFLADYLAEADKTAPQMAIDDQVRERHLTRVRDMAQDEPGRNAFVRNPVEFPGKSNVLRSINHLEYPQIQSNGVSDMKVFAGWTEGYGQGNPILTLVDQLDGVIRSKIRDSWHPLHSALYMSLRPMDGIVLSSLGDRSEMGHSLEGRPPFLDPVVTDYVNHLPPSAKITIDAKGMVKEKRVLREASRPFISDELYERTKHPYSAPANYPTGGAVHALILKHVTEAKLEALGFVDIDYAKRLLKEAFQEGGMGAFRQVLMLAQYTILQTAFGIKTARPLQAL</sequence>
<dbReference type="PANTHER" id="PTHR43284:SF1">
    <property type="entry name" value="ASPARAGINE SYNTHETASE"/>
    <property type="match status" value="1"/>
</dbReference>
<dbReference type="InterPro" id="IPR051786">
    <property type="entry name" value="ASN_synthetase/amidase"/>
</dbReference>
<dbReference type="InterPro" id="IPR033738">
    <property type="entry name" value="AsnB_N"/>
</dbReference>
<evidence type="ECO:0000313" key="7">
    <source>
        <dbReference type="EMBL" id="KAG7528155.1"/>
    </source>
</evidence>
<dbReference type="InterPro" id="IPR014729">
    <property type="entry name" value="Rossmann-like_a/b/a_fold"/>
</dbReference>
<dbReference type="GO" id="GO:0005524">
    <property type="term" value="F:ATP binding"/>
    <property type="evidence" value="ECO:0007669"/>
    <property type="project" value="UniProtKB-KW"/>
</dbReference>
<comment type="similarity">
    <text evidence="1">Belongs to the asparagine synthetase family.</text>
</comment>
<dbReference type="EMBL" id="JABELV010000202">
    <property type="protein sequence ID" value="KAG7528155.1"/>
    <property type="molecule type" value="Genomic_DNA"/>
</dbReference>
<evidence type="ECO:0000256" key="1">
    <source>
        <dbReference type="ARBA" id="ARBA00005752"/>
    </source>
</evidence>
<evidence type="ECO:0000313" key="8">
    <source>
        <dbReference type="Proteomes" id="UP000812966"/>
    </source>
</evidence>
<comment type="caution">
    <text evidence="7">The sequence shown here is derived from an EMBL/GenBank/DDBJ whole genome shotgun (WGS) entry which is preliminary data.</text>
</comment>
<evidence type="ECO:0000256" key="5">
    <source>
        <dbReference type="SAM" id="MobiDB-lite"/>
    </source>
</evidence>
<evidence type="ECO:0000256" key="3">
    <source>
        <dbReference type="ARBA" id="ARBA00022840"/>
    </source>
</evidence>
<dbReference type="CDD" id="cd00712">
    <property type="entry name" value="AsnB"/>
    <property type="match status" value="1"/>
</dbReference>
<accession>A0A8K0JFH7</accession>
<keyword evidence="3" id="KW-0067">ATP-binding</keyword>
<organism evidence="7 8">
    <name type="scientific">Filobasidium floriforme</name>
    <dbReference type="NCBI Taxonomy" id="5210"/>
    <lineage>
        <taxon>Eukaryota</taxon>
        <taxon>Fungi</taxon>
        <taxon>Dikarya</taxon>
        <taxon>Basidiomycota</taxon>
        <taxon>Agaricomycotina</taxon>
        <taxon>Tremellomycetes</taxon>
        <taxon>Filobasidiales</taxon>
        <taxon>Filobasidiaceae</taxon>
        <taxon>Filobasidium</taxon>
    </lineage>
</organism>
<dbReference type="Gene3D" id="3.60.20.10">
    <property type="entry name" value="Glutamine Phosphoribosylpyrophosphate, subunit 1, domain 1"/>
    <property type="match status" value="1"/>
</dbReference>
<dbReference type="Pfam" id="PF13537">
    <property type="entry name" value="GATase_7"/>
    <property type="match status" value="1"/>
</dbReference>
<name>A0A8K0JFH7_9TREE</name>
<feature type="compositionally biased region" description="Gly residues" evidence="5">
    <location>
        <begin position="131"/>
        <end position="143"/>
    </location>
</feature>
<proteinExistence type="inferred from homology"/>
<evidence type="ECO:0000259" key="6">
    <source>
        <dbReference type="PROSITE" id="PS51278"/>
    </source>
</evidence>
<dbReference type="PANTHER" id="PTHR43284">
    <property type="entry name" value="ASPARAGINE SYNTHETASE (GLUTAMINE-HYDROLYZING)"/>
    <property type="match status" value="1"/>
</dbReference>
<dbReference type="GO" id="GO:0005829">
    <property type="term" value="C:cytosol"/>
    <property type="evidence" value="ECO:0007669"/>
    <property type="project" value="TreeGrafter"/>
</dbReference>
<feature type="compositionally biased region" description="Basic and acidic residues" evidence="5">
    <location>
        <begin position="116"/>
        <end position="130"/>
    </location>
</feature>
<dbReference type="InterPro" id="IPR001962">
    <property type="entry name" value="Asn_synthase"/>
</dbReference>
<dbReference type="Pfam" id="PF00733">
    <property type="entry name" value="Asn_synthase"/>
    <property type="match status" value="1"/>
</dbReference>
<dbReference type="InterPro" id="IPR029055">
    <property type="entry name" value="Ntn_hydrolases_N"/>
</dbReference>
<dbReference type="AlphaFoldDB" id="A0A8K0JFH7"/>
<feature type="compositionally biased region" description="Low complexity" evidence="5">
    <location>
        <begin position="61"/>
        <end position="79"/>
    </location>
</feature>
<dbReference type="CDD" id="cd01991">
    <property type="entry name" value="Asn_synthase_B_C"/>
    <property type="match status" value="1"/>
</dbReference>
<keyword evidence="8" id="KW-1185">Reference proteome</keyword>
<dbReference type="Gene3D" id="3.40.50.620">
    <property type="entry name" value="HUPs"/>
    <property type="match status" value="2"/>
</dbReference>
<gene>
    <name evidence="7" type="ORF">FFLO_06374</name>
</gene>
<feature type="domain" description="Glutamine amidotransferase type-2" evidence="6">
    <location>
        <begin position="200"/>
        <end position="431"/>
    </location>
</feature>
<reference evidence="7" key="1">
    <citation type="submission" date="2020-04" db="EMBL/GenBank/DDBJ databases">
        <title>Analysis of mating type loci in Filobasidium floriforme.</title>
        <authorList>
            <person name="Nowrousian M."/>
        </authorList>
    </citation>
    <scope>NUCLEOTIDE SEQUENCE</scope>
    <source>
        <strain evidence="7">CBS 6242</strain>
    </source>
</reference>
<dbReference type="GO" id="GO:0004066">
    <property type="term" value="F:asparagine synthase (glutamine-hydrolyzing) activity"/>
    <property type="evidence" value="ECO:0007669"/>
    <property type="project" value="InterPro"/>
</dbReference>
<feature type="compositionally biased region" description="Low complexity" evidence="5">
    <location>
        <begin position="186"/>
        <end position="230"/>
    </location>
</feature>
<evidence type="ECO:0000256" key="4">
    <source>
        <dbReference type="ARBA" id="ARBA00022962"/>
    </source>
</evidence>
<feature type="region of interest" description="Disordered" evidence="5">
    <location>
        <begin position="16"/>
        <end position="230"/>
    </location>
</feature>
<dbReference type="PROSITE" id="PS51278">
    <property type="entry name" value="GATASE_TYPE_2"/>
    <property type="match status" value="1"/>
</dbReference>
<dbReference type="InterPro" id="IPR006426">
    <property type="entry name" value="Asn_synth_AEB"/>
</dbReference>
<keyword evidence="2" id="KW-0547">Nucleotide-binding</keyword>
<dbReference type="GO" id="GO:0006529">
    <property type="term" value="P:asparagine biosynthetic process"/>
    <property type="evidence" value="ECO:0007669"/>
    <property type="project" value="InterPro"/>
</dbReference>
<dbReference type="NCBIfam" id="TIGR01536">
    <property type="entry name" value="asn_synth_AEB"/>
    <property type="match status" value="1"/>
</dbReference>